<evidence type="ECO:0000313" key="4">
    <source>
        <dbReference type="Proteomes" id="UP001321748"/>
    </source>
</evidence>
<keyword evidence="2" id="KW-1133">Transmembrane helix</keyword>
<feature type="region of interest" description="Disordered" evidence="1">
    <location>
        <begin position="188"/>
        <end position="226"/>
    </location>
</feature>
<keyword evidence="2" id="KW-0472">Membrane</keyword>
<dbReference type="EMBL" id="AP026800">
    <property type="protein sequence ID" value="BDR54205.1"/>
    <property type="molecule type" value="Genomic_DNA"/>
</dbReference>
<feature type="transmembrane region" description="Helical" evidence="2">
    <location>
        <begin position="106"/>
        <end position="122"/>
    </location>
</feature>
<proteinExistence type="predicted"/>
<gene>
    <name evidence="3" type="ORF">KIMH_03160</name>
</gene>
<dbReference type="RefSeq" id="WP_317643226.1">
    <property type="nucleotide sequence ID" value="NZ_AP026800.1"/>
</dbReference>
<organism evidence="3 4">
    <name type="scientific">Bombiscardovia apis</name>
    <dbReference type="NCBI Taxonomy" id="2932182"/>
    <lineage>
        <taxon>Bacteria</taxon>
        <taxon>Bacillati</taxon>
        <taxon>Actinomycetota</taxon>
        <taxon>Actinomycetes</taxon>
        <taxon>Bifidobacteriales</taxon>
        <taxon>Bifidobacteriaceae</taxon>
        <taxon>Bombiscardovia</taxon>
    </lineage>
</organism>
<evidence type="ECO:0000256" key="1">
    <source>
        <dbReference type="SAM" id="MobiDB-lite"/>
    </source>
</evidence>
<keyword evidence="2" id="KW-0812">Transmembrane</keyword>
<feature type="compositionally biased region" description="Polar residues" evidence="1">
    <location>
        <begin position="192"/>
        <end position="212"/>
    </location>
</feature>
<dbReference type="Proteomes" id="UP001321748">
    <property type="component" value="Chromosome"/>
</dbReference>
<feature type="transmembrane region" description="Helical" evidence="2">
    <location>
        <begin position="82"/>
        <end position="100"/>
    </location>
</feature>
<reference evidence="3 4" key="1">
    <citation type="journal article" date="2023" name="Microbiol. Spectr.">
        <title>Symbiosis of Carpenter Bees with Uncharacterized Lactic Acid Bacteria Showing NAD Auxotrophy.</title>
        <authorList>
            <person name="Kawasaki S."/>
            <person name="Ozawa K."/>
            <person name="Mori T."/>
            <person name="Yamamoto A."/>
            <person name="Ito M."/>
            <person name="Ohkuma M."/>
            <person name="Sakamoto M."/>
            <person name="Matsutani M."/>
        </authorList>
    </citation>
    <scope>NUCLEOTIDE SEQUENCE [LARGE SCALE GENOMIC DNA]</scope>
    <source>
        <strain evidence="3 4">KimH</strain>
    </source>
</reference>
<evidence type="ECO:0000256" key="2">
    <source>
        <dbReference type="SAM" id="Phobius"/>
    </source>
</evidence>
<evidence type="ECO:0000313" key="3">
    <source>
        <dbReference type="EMBL" id="BDR54205.1"/>
    </source>
</evidence>
<sequence length="226" mass="25520">MSYKDNLAALETDNSIEVSTAYNLAKQQLQQVQTANLEGPDRVLPDEFNTKLDQLNTDFSQQLPQKKSEIAAKVSSLKSKHLIFLLVKIALIILGILMLMNESLQVFGFVLFIAGIVCHFIFKNMDNSASEQLVAEWAGFFKHFIASIGQAETLHAPATGLYKEVDDLYLKSLDATARGFEMSHRQMKKNMEAQNEQSQRALAAQAEQTRQMQEGMEKMTRKMGRR</sequence>
<name>A0ABM8BBB0_9BIFI</name>
<keyword evidence="4" id="KW-1185">Reference proteome</keyword>
<accession>A0ABM8BBB0</accession>
<protein>
    <submittedName>
        <fullName evidence="3">Uncharacterized protein</fullName>
    </submittedName>
</protein>